<name>A0A543J7Y7_9PSEU</name>
<dbReference type="Gene3D" id="3.40.50.620">
    <property type="entry name" value="HUPs"/>
    <property type="match status" value="1"/>
</dbReference>
<dbReference type="Pfam" id="PF00582">
    <property type="entry name" value="Usp"/>
    <property type="match status" value="1"/>
</dbReference>
<evidence type="ECO:0000313" key="4">
    <source>
        <dbReference type="Proteomes" id="UP000316628"/>
    </source>
</evidence>
<comment type="caution">
    <text evidence="3">The sequence shown here is derived from an EMBL/GenBank/DDBJ whole genome shotgun (WGS) entry which is preliminary data.</text>
</comment>
<feature type="domain" description="UspA" evidence="2">
    <location>
        <begin position="3"/>
        <end position="139"/>
    </location>
</feature>
<dbReference type="PANTHER" id="PTHR46553:SF3">
    <property type="entry name" value="ADENINE NUCLEOTIDE ALPHA HYDROLASES-LIKE SUPERFAMILY PROTEIN"/>
    <property type="match status" value="1"/>
</dbReference>
<dbReference type="InterPro" id="IPR014729">
    <property type="entry name" value="Rossmann-like_a/b/a_fold"/>
</dbReference>
<dbReference type="SUPFAM" id="SSF52402">
    <property type="entry name" value="Adenine nucleotide alpha hydrolases-like"/>
    <property type="match status" value="1"/>
</dbReference>
<dbReference type="Proteomes" id="UP000316628">
    <property type="component" value="Unassembled WGS sequence"/>
</dbReference>
<proteinExistence type="inferred from homology"/>
<reference evidence="3 4" key="1">
    <citation type="submission" date="2019-06" db="EMBL/GenBank/DDBJ databases">
        <title>Sequencing the genomes of 1000 actinobacteria strains.</title>
        <authorList>
            <person name="Klenk H.-P."/>
        </authorList>
    </citation>
    <scope>NUCLEOTIDE SEQUENCE [LARGE SCALE GENOMIC DNA]</scope>
    <source>
        <strain evidence="3 4">DSM 45456</strain>
    </source>
</reference>
<dbReference type="InterPro" id="IPR006016">
    <property type="entry name" value="UspA"/>
</dbReference>
<evidence type="ECO:0000313" key="3">
    <source>
        <dbReference type="EMBL" id="TQM78945.1"/>
    </source>
</evidence>
<sequence length="162" mass="16982">MDDRIVVGVDGSPSSRTALRWAVEEAKLRGAVVEAVLAWHVDYSMVIGAMSAAVAAGMDQERLRQDNKALLDGILGEAGGDVRAVLAEGDARDVLVRASRDAALLVVGSRGAGPIREVLLGSVSSYCVHHAHCPVVVIREPEPEAPSAPVEHKPVITPGPLL</sequence>
<dbReference type="CDD" id="cd23659">
    <property type="entry name" value="USP_At3g01520-like"/>
    <property type="match status" value="1"/>
</dbReference>
<dbReference type="EMBL" id="VFPP01000001">
    <property type="protein sequence ID" value="TQM78945.1"/>
    <property type="molecule type" value="Genomic_DNA"/>
</dbReference>
<dbReference type="OrthoDB" id="5244367at2"/>
<protein>
    <submittedName>
        <fullName evidence="3">Nucleotide-binding universal stress UspA family protein</fullName>
    </submittedName>
</protein>
<dbReference type="PANTHER" id="PTHR46553">
    <property type="entry name" value="ADENINE NUCLEOTIDE ALPHA HYDROLASES-LIKE SUPERFAMILY PROTEIN"/>
    <property type="match status" value="1"/>
</dbReference>
<accession>A0A543J7Y7</accession>
<comment type="similarity">
    <text evidence="1">Belongs to the universal stress protein A family.</text>
</comment>
<dbReference type="PRINTS" id="PR01438">
    <property type="entry name" value="UNVRSLSTRESS"/>
</dbReference>
<dbReference type="RefSeq" id="WP_141975878.1">
    <property type="nucleotide sequence ID" value="NZ_VFPP01000001.1"/>
</dbReference>
<dbReference type="InterPro" id="IPR006015">
    <property type="entry name" value="Universal_stress_UspA"/>
</dbReference>
<evidence type="ECO:0000259" key="2">
    <source>
        <dbReference type="Pfam" id="PF00582"/>
    </source>
</evidence>
<keyword evidence="4" id="KW-1185">Reference proteome</keyword>
<evidence type="ECO:0000256" key="1">
    <source>
        <dbReference type="ARBA" id="ARBA00008791"/>
    </source>
</evidence>
<dbReference type="AlphaFoldDB" id="A0A543J7Y7"/>
<organism evidence="3 4">
    <name type="scientific">Saccharothrix saharensis</name>
    <dbReference type="NCBI Taxonomy" id="571190"/>
    <lineage>
        <taxon>Bacteria</taxon>
        <taxon>Bacillati</taxon>
        <taxon>Actinomycetota</taxon>
        <taxon>Actinomycetes</taxon>
        <taxon>Pseudonocardiales</taxon>
        <taxon>Pseudonocardiaceae</taxon>
        <taxon>Saccharothrix</taxon>
    </lineage>
</organism>
<gene>
    <name evidence="3" type="ORF">FHX81_1234</name>
</gene>